<keyword evidence="3" id="KW-1185">Reference proteome</keyword>
<sequence>MTDYSAQGRTRPYNVVDLNSCARHQSYYTCLSRSSSAAGTIIVQGFDPKVVTRGCNGRLRQEFRELELLDEITRLRYEGQLHKKVTGNTRNALIRSYRAWKGESYVPNKVHQAIRWTRRDPLRQDPDVPMSPWQILKGKKKDELAATAKSTYGFVPAKGTVARKQEEDVQEPPSRKRVKLNNEPQAQEGSRGLIWDEENWSCAYDACFTILYALWSEDDTKWKGRFKDMNR</sequence>
<proteinExistence type="predicted"/>
<reference evidence="2 3" key="1">
    <citation type="journal article" date="2016" name="Mol. Biol. Evol.">
        <title>Comparative Genomics of Early-Diverging Mushroom-Forming Fungi Provides Insights into the Origins of Lignocellulose Decay Capabilities.</title>
        <authorList>
            <person name="Nagy L.G."/>
            <person name="Riley R."/>
            <person name="Tritt A."/>
            <person name="Adam C."/>
            <person name="Daum C."/>
            <person name="Floudas D."/>
            <person name="Sun H."/>
            <person name="Yadav J.S."/>
            <person name="Pangilinan J."/>
            <person name="Larsson K.H."/>
            <person name="Matsuura K."/>
            <person name="Barry K."/>
            <person name="Labutti K."/>
            <person name="Kuo R."/>
            <person name="Ohm R.A."/>
            <person name="Bhattacharya S.S."/>
            <person name="Shirouzu T."/>
            <person name="Yoshinaga Y."/>
            <person name="Martin F.M."/>
            <person name="Grigoriev I.V."/>
            <person name="Hibbett D.S."/>
        </authorList>
    </citation>
    <scope>NUCLEOTIDE SEQUENCE [LARGE SCALE GENOMIC DNA]</scope>
    <source>
        <strain evidence="2 3">CBS 109695</strain>
    </source>
</reference>
<dbReference type="OrthoDB" id="3247165at2759"/>
<evidence type="ECO:0000256" key="1">
    <source>
        <dbReference type="SAM" id="MobiDB-lite"/>
    </source>
</evidence>
<dbReference type="EMBL" id="KV418972">
    <property type="protein sequence ID" value="KZP02117.1"/>
    <property type="molecule type" value="Genomic_DNA"/>
</dbReference>
<accession>A0A167SPN0</accession>
<organism evidence="2 3">
    <name type="scientific">Athelia psychrophila</name>
    <dbReference type="NCBI Taxonomy" id="1759441"/>
    <lineage>
        <taxon>Eukaryota</taxon>
        <taxon>Fungi</taxon>
        <taxon>Dikarya</taxon>
        <taxon>Basidiomycota</taxon>
        <taxon>Agaricomycotina</taxon>
        <taxon>Agaricomycetes</taxon>
        <taxon>Agaricomycetidae</taxon>
        <taxon>Atheliales</taxon>
        <taxon>Atheliaceae</taxon>
        <taxon>Athelia</taxon>
    </lineage>
</organism>
<dbReference type="Proteomes" id="UP000076532">
    <property type="component" value="Unassembled WGS sequence"/>
</dbReference>
<feature type="non-terminal residue" evidence="2">
    <location>
        <position position="231"/>
    </location>
</feature>
<feature type="region of interest" description="Disordered" evidence="1">
    <location>
        <begin position="163"/>
        <end position="190"/>
    </location>
</feature>
<dbReference type="AlphaFoldDB" id="A0A167SPN0"/>
<gene>
    <name evidence="2" type="ORF">FIBSPDRAFT_715227</name>
</gene>
<protein>
    <submittedName>
        <fullName evidence="2">Uncharacterized protein</fullName>
    </submittedName>
</protein>
<evidence type="ECO:0000313" key="3">
    <source>
        <dbReference type="Proteomes" id="UP000076532"/>
    </source>
</evidence>
<name>A0A167SPN0_9AGAM</name>
<evidence type="ECO:0000313" key="2">
    <source>
        <dbReference type="EMBL" id="KZP02117.1"/>
    </source>
</evidence>